<evidence type="ECO:0000256" key="8">
    <source>
        <dbReference type="ARBA" id="ARBA00048649"/>
    </source>
</evidence>
<evidence type="ECO:0000313" key="12">
    <source>
        <dbReference type="EMBL" id="ATL65065.1"/>
    </source>
</evidence>
<keyword evidence="6" id="KW-0408">Iron</keyword>
<evidence type="ECO:0000256" key="4">
    <source>
        <dbReference type="ARBA" id="ARBA00022621"/>
    </source>
</evidence>
<evidence type="ECO:0000256" key="7">
    <source>
        <dbReference type="ARBA" id="ARBA00023027"/>
    </source>
</evidence>
<evidence type="ECO:0000256" key="9">
    <source>
        <dbReference type="ARBA" id="ARBA00049433"/>
    </source>
</evidence>
<evidence type="ECO:0000256" key="5">
    <source>
        <dbReference type="ARBA" id="ARBA00022723"/>
    </source>
</evidence>
<dbReference type="PROSITE" id="PS51384">
    <property type="entry name" value="FAD_FR"/>
    <property type="match status" value="1"/>
</dbReference>
<dbReference type="Pfam" id="PF02082">
    <property type="entry name" value="Rrf2"/>
    <property type="match status" value="1"/>
</dbReference>
<dbReference type="InterPro" id="IPR000944">
    <property type="entry name" value="Tscrpt_reg_Rrf2"/>
</dbReference>
<dbReference type="InterPro" id="IPR039261">
    <property type="entry name" value="FNR_nucleotide-bd"/>
</dbReference>
<dbReference type="PANTHER" id="PTHR43396:SF3">
    <property type="entry name" value="FLAVOHEMOPROTEIN"/>
    <property type="match status" value="1"/>
</dbReference>
<dbReference type="KEGG" id="ntp:CRH09_01300"/>
<dbReference type="Proteomes" id="UP000221961">
    <property type="component" value="Chromosome"/>
</dbReference>
<dbReference type="SUPFAM" id="SSF52343">
    <property type="entry name" value="Ferredoxin reductase-like, C-terminal NADP-linked domain"/>
    <property type="match status" value="1"/>
</dbReference>
<dbReference type="PROSITE" id="PS51197">
    <property type="entry name" value="HTH_RRF2_2"/>
    <property type="match status" value="1"/>
</dbReference>
<dbReference type="CDD" id="cd06184">
    <property type="entry name" value="flavohem_like_fad_nad_binding"/>
    <property type="match status" value="1"/>
</dbReference>
<dbReference type="GO" id="GO:0071500">
    <property type="term" value="P:cellular response to nitrosative stress"/>
    <property type="evidence" value="ECO:0007669"/>
    <property type="project" value="TreeGrafter"/>
</dbReference>
<dbReference type="InterPro" id="IPR009050">
    <property type="entry name" value="Globin-like_sf"/>
</dbReference>
<dbReference type="Pfam" id="PF00042">
    <property type="entry name" value="Globin"/>
    <property type="match status" value="1"/>
</dbReference>
<comment type="similarity">
    <text evidence="1">In the C-terminal section; belongs to the flavoprotein pyridine nucleotide cytochrome reductase family.</text>
</comment>
<evidence type="ECO:0000256" key="6">
    <source>
        <dbReference type="ARBA" id="ARBA00023004"/>
    </source>
</evidence>
<dbReference type="CDD" id="cd14782">
    <property type="entry name" value="FHb-globin_2"/>
    <property type="match status" value="1"/>
</dbReference>
<dbReference type="GO" id="GO:0019825">
    <property type="term" value="F:oxygen binding"/>
    <property type="evidence" value="ECO:0007669"/>
    <property type="project" value="InterPro"/>
</dbReference>
<dbReference type="Gene3D" id="2.40.30.10">
    <property type="entry name" value="Translation factors"/>
    <property type="match status" value="1"/>
</dbReference>
<comment type="catalytic activity">
    <reaction evidence="9">
        <text>2 nitric oxide + NADPH + 2 O2 = 2 nitrate + NADP(+) + H(+)</text>
        <dbReference type="Rhea" id="RHEA:19465"/>
        <dbReference type="ChEBI" id="CHEBI:15378"/>
        <dbReference type="ChEBI" id="CHEBI:15379"/>
        <dbReference type="ChEBI" id="CHEBI:16480"/>
        <dbReference type="ChEBI" id="CHEBI:17632"/>
        <dbReference type="ChEBI" id="CHEBI:57783"/>
        <dbReference type="ChEBI" id="CHEBI:58349"/>
        <dbReference type="EC" id="1.14.12.17"/>
    </reaction>
</comment>
<dbReference type="Gene3D" id="1.10.10.10">
    <property type="entry name" value="Winged helix-like DNA-binding domain superfamily/Winged helix DNA-binding domain"/>
    <property type="match status" value="1"/>
</dbReference>
<dbReference type="GO" id="GO:0071949">
    <property type="term" value="F:FAD binding"/>
    <property type="evidence" value="ECO:0007669"/>
    <property type="project" value="TreeGrafter"/>
</dbReference>
<keyword evidence="5" id="KW-0479">Metal-binding</keyword>
<gene>
    <name evidence="12" type="ORF">CRH09_01300</name>
</gene>
<keyword evidence="4" id="KW-0813">Transport</keyword>
<feature type="domain" description="FAD-binding FR-type" evidence="11">
    <location>
        <begin position="291"/>
        <end position="402"/>
    </location>
</feature>
<dbReference type="GO" id="GO:0005344">
    <property type="term" value="F:oxygen carrier activity"/>
    <property type="evidence" value="ECO:0007669"/>
    <property type="project" value="UniProtKB-KW"/>
</dbReference>
<dbReference type="GO" id="GO:0008941">
    <property type="term" value="F:nitric oxide dioxygenase NAD(P)H activity"/>
    <property type="evidence" value="ECO:0007669"/>
    <property type="project" value="UniProtKB-EC"/>
</dbReference>
<evidence type="ECO:0000259" key="10">
    <source>
        <dbReference type="PROSITE" id="PS01033"/>
    </source>
</evidence>
<dbReference type="InterPro" id="IPR012292">
    <property type="entry name" value="Globin/Proto"/>
</dbReference>
<dbReference type="GO" id="GO:0046872">
    <property type="term" value="F:metal ion binding"/>
    <property type="evidence" value="ECO:0007669"/>
    <property type="project" value="UniProtKB-KW"/>
</dbReference>
<dbReference type="InterPro" id="IPR036388">
    <property type="entry name" value="WH-like_DNA-bd_sf"/>
</dbReference>
<dbReference type="InterPro" id="IPR036390">
    <property type="entry name" value="WH_DNA-bd_sf"/>
</dbReference>
<dbReference type="InterPro" id="IPR017927">
    <property type="entry name" value="FAD-bd_FR_type"/>
</dbReference>
<dbReference type="Gene3D" id="3.40.50.80">
    <property type="entry name" value="Nucleotide-binding domain of ferredoxin-NADP reductase (FNR) module"/>
    <property type="match status" value="1"/>
</dbReference>
<proteinExistence type="inferred from homology"/>
<dbReference type="GO" id="GO:0046210">
    <property type="term" value="P:nitric oxide catabolic process"/>
    <property type="evidence" value="ECO:0007669"/>
    <property type="project" value="TreeGrafter"/>
</dbReference>
<dbReference type="Gene3D" id="1.10.490.10">
    <property type="entry name" value="Globins"/>
    <property type="match status" value="1"/>
</dbReference>
<accession>A0A291RCL3</accession>
<feature type="domain" description="Globin" evidence="10">
    <location>
        <begin position="138"/>
        <end position="279"/>
    </location>
</feature>
<keyword evidence="7" id="KW-0520">NAD</keyword>
<comment type="catalytic activity">
    <reaction evidence="8">
        <text>2 nitric oxide + NADH + 2 O2 = 2 nitrate + NAD(+) + H(+)</text>
        <dbReference type="Rhea" id="RHEA:19469"/>
        <dbReference type="ChEBI" id="CHEBI:15378"/>
        <dbReference type="ChEBI" id="CHEBI:15379"/>
        <dbReference type="ChEBI" id="CHEBI:16480"/>
        <dbReference type="ChEBI" id="CHEBI:17632"/>
        <dbReference type="ChEBI" id="CHEBI:57540"/>
        <dbReference type="ChEBI" id="CHEBI:57945"/>
        <dbReference type="EC" id="1.14.12.17"/>
    </reaction>
</comment>
<evidence type="ECO:0000256" key="3">
    <source>
        <dbReference type="ARBA" id="ARBA00022617"/>
    </source>
</evidence>
<dbReference type="SUPFAM" id="SSF46458">
    <property type="entry name" value="Globin-like"/>
    <property type="match status" value="1"/>
</dbReference>
<dbReference type="AlphaFoldDB" id="A0A291RCL3"/>
<keyword evidence="4" id="KW-0561">Oxygen transport</keyword>
<dbReference type="EMBL" id="CP023778">
    <property type="protein sequence ID" value="ATL65065.1"/>
    <property type="molecule type" value="Genomic_DNA"/>
</dbReference>
<evidence type="ECO:0000313" key="13">
    <source>
        <dbReference type="Proteomes" id="UP000221961"/>
    </source>
</evidence>
<dbReference type="SUPFAM" id="SSF63380">
    <property type="entry name" value="Riboflavin synthase domain-like"/>
    <property type="match status" value="1"/>
</dbReference>
<keyword evidence="3" id="KW-0349">Heme</keyword>
<sequence>MQLSRLTDLGLRAMMRLAVGSAERERVTTRLIARQVRASERSVARVIAQLTDLGLVAPQRGRAGGLRLTETGRAATVGGIARRLDGAFDTAECAGDRLCARGGPCQLRTALDEAREVFYRDLDRYRIGDLVHRHTAAELDSATTELIRTTLPLIGERIDEITALFYRRMFAAHPELARDRFNRGNQQQGSQQRALAASIATFAAHLVDPALPDPRRMLARIGHKHASLGVTADEYRIVHEHLFAAIVEVLGAQVVTSEVAAAWDRVYWLMADTLIELERTLYERAGVRPGDVFREARVVEREEDPAGPVTLVLESANPAEPLPGFLPGQYISVAAELPDGARQLRQYSLTGDPGRGRLGIAVRRVLATDHSPEGEVSAWLHDTVAVGDRLQITLPFGDLVLGTAAETPVVLVSAGIGVTPMVGMLEYLVAADRARRTVVLHADHSADTHPLRLRVRRLIGELTDVTYRTWYRDRGDGRIDLTGVDLPADADFYLCGGAGFLRSVRAQLAAAGIPDHRVHFELFTPTDWLVHGR</sequence>
<evidence type="ECO:0000256" key="2">
    <source>
        <dbReference type="ARBA" id="ARBA00012229"/>
    </source>
</evidence>
<dbReference type="SUPFAM" id="SSF46785">
    <property type="entry name" value="Winged helix' DNA-binding domain"/>
    <property type="match status" value="1"/>
</dbReference>
<protein>
    <recommendedName>
        <fullName evidence="2">nitric oxide dioxygenase</fullName>
        <ecNumber evidence="2">1.14.12.17</ecNumber>
    </recommendedName>
</protein>
<reference evidence="12 13" key="1">
    <citation type="submission" date="2017-10" db="EMBL/GenBank/DDBJ databases">
        <title>Comparative genomics between pathogenic Norcardia.</title>
        <authorList>
            <person name="Zeng L."/>
        </authorList>
    </citation>
    <scope>NUCLEOTIDE SEQUENCE [LARGE SCALE GENOMIC DNA]</scope>
    <source>
        <strain evidence="12 13">NC_YFY_NT001</strain>
    </source>
</reference>
<dbReference type="InterPro" id="IPR017938">
    <property type="entry name" value="Riboflavin_synthase-like_b-brl"/>
</dbReference>
<organism evidence="12 13">
    <name type="scientific">Nocardia terpenica</name>
    <dbReference type="NCBI Taxonomy" id="455432"/>
    <lineage>
        <taxon>Bacteria</taxon>
        <taxon>Bacillati</taxon>
        <taxon>Actinomycetota</taxon>
        <taxon>Actinomycetes</taxon>
        <taxon>Mycobacteriales</taxon>
        <taxon>Nocardiaceae</taxon>
        <taxon>Nocardia</taxon>
    </lineage>
</organism>
<dbReference type="GO" id="GO:0020037">
    <property type="term" value="F:heme binding"/>
    <property type="evidence" value="ECO:0007669"/>
    <property type="project" value="InterPro"/>
</dbReference>
<evidence type="ECO:0000259" key="11">
    <source>
        <dbReference type="PROSITE" id="PS51384"/>
    </source>
</evidence>
<dbReference type="InterPro" id="IPR000971">
    <property type="entry name" value="Globin"/>
</dbReference>
<dbReference type="PANTHER" id="PTHR43396">
    <property type="entry name" value="FLAVOHEMOPROTEIN"/>
    <property type="match status" value="1"/>
</dbReference>
<evidence type="ECO:0000256" key="1">
    <source>
        <dbReference type="ARBA" id="ARBA00006401"/>
    </source>
</evidence>
<name>A0A291RCL3_9NOCA</name>
<dbReference type="EC" id="1.14.12.17" evidence="2"/>
<dbReference type="PROSITE" id="PS01033">
    <property type="entry name" value="GLOBIN"/>
    <property type="match status" value="1"/>
</dbReference>